<evidence type="ECO:0000259" key="14">
    <source>
        <dbReference type="Pfam" id="PF02771"/>
    </source>
</evidence>
<comment type="similarity">
    <text evidence="3 11">Belongs to the acyl-CoA dehydrogenase family.</text>
</comment>
<evidence type="ECO:0000313" key="15">
    <source>
        <dbReference type="EMBL" id="RKP14036.1"/>
    </source>
</evidence>
<dbReference type="Pfam" id="PF00441">
    <property type="entry name" value="Acyl-CoA_dh_1"/>
    <property type="match status" value="1"/>
</dbReference>
<name>A0A4P9Y4X8_9FUNG</name>
<dbReference type="GO" id="GO:0009083">
    <property type="term" value="P:branched-chain amino acid catabolic process"/>
    <property type="evidence" value="ECO:0007669"/>
    <property type="project" value="UniProtKB-KW"/>
</dbReference>
<gene>
    <name evidence="15" type="ORF">BJ684DRAFT_9191</name>
</gene>
<keyword evidence="6 11" id="KW-0274">FAD</keyword>
<reference evidence="16" key="1">
    <citation type="journal article" date="2018" name="Nat. Microbiol.">
        <title>Leveraging single-cell genomics to expand the fungal tree of life.</title>
        <authorList>
            <person name="Ahrendt S.R."/>
            <person name="Quandt C.A."/>
            <person name="Ciobanu D."/>
            <person name="Clum A."/>
            <person name="Salamov A."/>
            <person name="Andreopoulos B."/>
            <person name="Cheng J.F."/>
            <person name="Woyke T."/>
            <person name="Pelin A."/>
            <person name="Henrissat B."/>
            <person name="Reynolds N.K."/>
            <person name="Benny G.L."/>
            <person name="Smith M.E."/>
            <person name="James T.Y."/>
            <person name="Grigoriev I.V."/>
        </authorList>
    </citation>
    <scope>NUCLEOTIDE SEQUENCE [LARGE SCALE GENOMIC DNA]</scope>
</reference>
<dbReference type="InterPro" id="IPR046373">
    <property type="entry name" value="Acyl-CoA_Oxase/DH_mid-dom_sf"/>
</dbReference>
<evidence type="ECO:0000259" key="12">
    <source>
        <dbReference type="Pfam" id="PF00441"/>
    </source>
</evidence>
<evidence type="ECO:0000256" key="4">
    <source>
        <dbReference type="ARBA" id="ARBA00022456"/>
    </source>
</evidence>
<proteinExistence type="inferred from homology"/>
<dbReference type="PIRSF" id="PIRSF016578">
    <property type="entry name" value="HsaA"/>
    <property type="match status" value="1"/>
</dbReference>
<dbReference type="EMBL" id="KZ987897">
    <property type="protein sequence ID" value="RKP14036.1"/>
    <property type="molecule type" value="Genomic_DNA"/>
</dbReference>
<dbReference type="GO" id="GO:0005739">
    <property type="term" value="C:mitochondrion"/>
    <property type="evidence" value="ECO:0007669"/>
    <property type="project" value="TreeGrafter"/>
</dbReference>
<keyword evidence="16" id="KW-1185">Reference proteome</keyword>
<evidence type="ECO:0000256" key="3">
    <source>
        <dbReference type="ARBA" id="ARBA00009347"/>
    </source>
</evidence>
<organism evidence="15 16">
    <name type="scientific">Piptocephalis cylindrospora</name>
    <dbReference type="NCBI Taxonomy" id="1907219"/>
    <lineage>
        <taxon>Eukaryota</taxon>
        <taxon>Fungi</taxon>
        <taxon>Fungi incertae sedis</taxon>
        <taxon>Zoopagomycota</taxon>
        <taxon>Zoopagomycotina</taxon>
        <taxon>Zoopagomycetes</taxon>
        <taxon>Zoopagales</taxon>
        <taxon>Piptocephalidaceae</taxon>
        <taxon>Piptocephalis</taxon>
    </lineage>
</organism>
<dbReference type="SUPFAM" id="SSF56645">
    <property type="entry name" value="Acyl-CoA dehydrogenase NM domain-like"/>
    <property type="match status" value="1"/>
</dbReference>
<keyword evidence="4" id="KW-0101">Branched-chain amino acid catabolism</keyword>
<dbReference type="Proteomes" id="UP000267251">
    <property type="component" value="Unassembled WGS sequence"/>
</dbReference>
<evidence type="ECO:0000256" key="7">
    <source>
        <dbReference type="ARBA" id="ARBA00023002"/>
    </source>
</evidence>
<comment type="catalytic activity">
    <reaction evidence="9">
        <text>propanoyl-CoA + oxidized [electron-transfer flavoprotein] + H(+) = acryloyl-CoA + reduced [electron-transfer flavoprotein]</text>
        <dbReference type="Rhea" id="RHEA:31287"/>
        <dbReference type="Rhea" id="RHEA-COMP:10685"/>
        <dbReference type="Rhea" id="RHEA-COMP:10686"/>
        <dbReference type="ChEBI" id="CHEBI:15378"/>
        <dbReference type="ChEBI" id="CHEBI:57367"/>
        <dbReference type="ChEBI" id="CHEBI:57392"/>
        <dbReference type="ChEBI" id="CHEBI:57692"/>
        <dbReference type="ChEBI" id="CHEBI:58307"/>
    </reaction>
    <physiologicalReaction direction="left-to-right" evidence="9">
        <dbReference type="Rhea" id="RHEA:31288"/>
    </physiologicalReaction>
</comment>
<dbReference type="GO" id="GO:0050660">
    <property type="term" value="F:flavin adenine dinucleotide binding"/>
    <property type="evidence" value="ECO:0007669"/>
    <property type="project" value="InterPro"/>
</dbReference>
<dbReference type="SUPFAM" id="SSF47203">
    <property type="entry name" value="Acyl-CoA dehydrogenase C-terminal domain-like"/>
    <property type="match status" value="1"/>
</dbReference>
<dbReference type="PANTHER" id="PTHR43831:SF1">
    <property type="entry name" value="ISOBUTYRYL-COA DEHYDROGENASE, MITOCHONDRIAL"/>
    <property type="match status" value="1"/>
</dbReference>
<feature type="domain" description="Acyl-CoA oxidase/dehydrogenase middle" evidence="13">
    <location>
        <begin position="128"/>
        <end position="221"/>
    </location>
</feature>
<evidence type="ECO:0000256" key="2">
    <source>
        <dbReference type="ARBA" id="ARBA00005109"/>
    </source>
</evidence>
<dbReference type="PROSITE" id="PS00072">
    <property type="entry name" value="ACYL_COA_DH_1"/>
    <property type="match status" value="1"/>
</dbReference>
<feature type="domain" description="Acyl-CoA dehydrogenase/oxidase N-terminal" evidence="14">
    <location>
        <begin position="13"/>
        <end position="122"/>
    </location>
</feature>
<dbReference type="Gene3D" id="2.40.110.10">
    <property type="entry name" value="Butyryl-CoA Dehydrogenase, subunit A, domain 2"/>
    <property type="match status" value="1"/>
</dbReference>
<dbReference type="InterPro" id="IPR013786">
    <property type="entry name" value="AcylCoA_DH/ox_N"/>
</dbReference>
<evidence type="ECO:0000256" key="9">
    <source>
        <dbReference type="ARBA" id="ARBA00050268"/>
    </source>
</evidence>
<feature type="domain" description="Acyl-CoA dehydrogenase/oxidase C-terminal" evidence="12">
    <location>
        <begin position="233"/>
        <end position="382"/>
    </location>
</feature>
<dbReference type="Gene3D" id="1.20.140.10">
    <property type="entry name" value="Butyryl-CoA Dehydrogenase, subunit A, domain 3"/>
    <property type="match status" value="1"/>
</dbReference>
<dbReference type="InterPro" id="IPR052547">
    <property type="entry name" value="Mito_Isobutyryl-CoADH"/>
</dbReference>
<sequence>MILTKPTYHPSLEEQSSIYAMARDFADKEMAPKMQEWDIAGSLPMDVLRKGGELGFGGVYLKEDVGGAELGRLEATLIFEALATGCVSTTAYISIHNMAVWMIDTFGNEKQRKQYVPDLASMNHLASYCLTEPGAGSDASSLRTTAVLKGDEYILNGSKAFISGGGFSDVYVIMARTGEAGPKGISCFIVEKDSPGLSFGKKEDKLGWNSQPTRAVIMEDCRIPAANLLGGEGQGFKIAMMGLDGGRINIGACSLGAAQATLETTLDYTSDRQQFGKAISSFQNTQFTMADMAIALNSSRLMVREAARLMDASSPLATTYCAMAKVQATEACYQICDQGLQLHGGYGYLKDYKVQQYLRDSRVHRILEGTNEIMRLITSRSLLSSR</sequence>
<accession>A0A4P9Y4X8</accession>
<dbReference type="PANTHER" id="PTHR43831">
    <property type="entry name" value="ISOBUTYRYL-COA DEHYDROGENASE"/>
    <property type="match status" value="1"/>
</dbReference>
<dbReference type="Pfam" id="PF02770">
    <property type="entry name" value="Acyl-CoA_dh_M"/>
    <property type="match status" value="1"/>
</dbReference>
<dbReference type="InterPro" id="IPR037069">
    <property type="entry name" value="AcylCoA_DH/ox_N_sf"/>
</dbReference>
<dbReference type="Gene3D" id="1.10.540.10">
    <property type="entry name" value="Acyl-CoA dehydrogenase/oxidase, N-terminal domain"/>
    <property type="match status" value="1"/>
</dbReference>
<evidence type="ECO:0000256" key="11">
    <source>
        <dbReference type="RuleBase" id="RU362125"/>
    </source>
</evidence>
<evidence type="ECO:0000256" key="6">
    <source>
        <dbReference type="ARBA" id="ARBA00022827"/>
    </source>
</evidence>
<dbReference type="InterPro" id="IPR036250">
    <property type="entry name" value="AcylCo_DH-like_C"/>
</dbReference>
<dbReference type="OrthoDB" id="9988775at2759"/>
<evidence type="ECO:0000256" key="1">
    <source>
        <dbReference type="ARBA" id="ARBA00001974"/>
    </source>
</evidence>
<dbReference type="Pfam" id="PF02771">
    <property type="entry name" value="Acyl-CoA_dh_N"/>
    <property type="match status" value="1"/>
</dbReference>
<keyword evidence="5 11" id="KW-0285">Flavoprotein</keyword>
<keyword evidence="7 11" id="KW-0560">Oxidoreductase</keyword>
<comment type="catalytic activity">
    <reaction evidence="8">
        <text>(2S)-2-methylbutanoyl-CoA + oxidized [electron-transfer flavoprotein] + H(+) = (2E)-2-methylbut-2-enoyl-CoA + reduced [electron-transfer flavoprotein]</text>
        <dbReference type="Rhea" id="RHEA:48256"/>
        <dbReference type="Rhea" id="RHEA-COMP:10685"/>
        <dbReference type="Rhea" id="RHEA-COMP:10686"/>
        <dbReference type="ChEBI" id="CHEBI:15378"/>
        <dbReference type="ChEBI" id="CHEBI:57337"/>
        <dbReference type="ChEBI" id="CHEBI:57692"/>
        <dbReference type="ChEBI" id="CHEBI:58307"/>
        <dbReference type="ChEBI" id="CHEBI:88166"/>
    </reaction>
    <physiologicalReaction direction="left-to-right" evidence="8">
        <dbReference type="Rhea" id="RHEA:48257"/>
    </physiologicalReaction>
</comment>
<dbReference type="InterPro" id="IPR006091">
    <property type="entry name" value="Acyl-CoA_Oxase/DH_mid-dom"/>
</dbReference>
<dbReference type="AlphaFoldDB" id="A0A4P9Y4X8"/>
<evidence type="ECO:0000259" key="13">
    <source>
        <dbReference type="Pfam" id="PF02770"/>
    </source>
</evidence>
<dbReference type="FunFam" id="2.40.110.10:FF:000001">
    <property type="entry name" value="Acyl-CoA dehydrogenase, mitochondrial"/>
    <property type="match status" value="1"/>
</dbReference>
<evidence type="ECO:0000256" key="10">
    <source>
        <dbReference type="ARBA" id="ARBA00071686"/>
    </source>
</evidence>
<dbReference type="InterPro" id="IPR009075">
    <property type="entry name" value="AcylCo_DH/oxidase_C"/>
</dbReference>
<dbReference type="InterPro" id="IPR009100">
    <property type="entry name" value="AcylCoA_DH/oxidase_NM_dom_sf"/>
</dbReference>
<comment type="pathway">
    <text evidence="2">Amino-acid degradation; L-valine degradation.</text>
</comment>
<dbReference type="GO" id="GO:0003995">
    <property type="term" value="F:acyl-CoA dehydrogenase activity"/>
    <property type="evidence" value="ECO:0007669"/>
    <property type="project" value="InterPro"/>
</dbReference>
<evidence type="ECO:0000256" key="8">
    <source>
        <dbReference type="ARBA" id="ARBA00049552"/>
    </source>
</evidence>
<evidence type="ECO:0000313" key="16">
    <source>
        <dbReference type="Proteomes" id="UP000267251"/>
    </source>
</evidence>
<protein>
    <recommendedName>
        <fullName evidence="10">Isobutyryl-CoA dehydrogenase, mitochondrial</fullName>
    </recommendedName>
</protein>
<comment type="cofactor">
    <cofactor evidence="1 11">
        <name>FAD</name>
        <dbReference type="ChEBI" id="CHEBI:57692"/>
    </cofactor>
</comment>
<dbReference type="InterPro" id="IPR006089">
    <property type="entry name" value="Acyl-CoA_DH_CS"/>
</dbReference>
<evidence type="ECO:0000256" key="5">
    <source>
        <dbReference type="ARBA" id="ARBA00022630"/>
    </source>
</evidence>
<dbReference type="FunFam" id="1.20.140.10:FF:000001">
    <property type="entry name" value="Acyl-CoA dehydrogenase"/>
    <property type="match status" value="1"/>
</dbReference>